<protein>
    <recommendedName>
        <fullName evidence="3">LPS-assembly lipoprotein</fullName>
    </recommendedName>
</protein>
<dbReference type="OrthoDB" id="8480109at2"/>
<dbReference type="Gene3D" id="3.30.160.150">
    <property type="entry name" value="Lipoprotein like domain"/>
    <property type="match status" value="1"/>
</dbReference>
<evidence type="ECO:0000313" key="1">
    <source>
        <dbReference type="EMBL" id="RVU36247.1"/>
    </source>
</evidence>
<dbReference type="Pfam" id="PF04390">
    <property type="entry name" value="LptE"/>
    <property type="match status" value="1"/>
</dbReference>
<reference evidence="2" key="1">
    <citation type="submission" date="2019-01" db="EMBL/GenBank/DDBJ databases">
        <title>Gri0909 isolated from a small marine red alga.</title>
        <authorList>
            <person name="Kim J."/>
            <person name="Jeong S.E."/>
            <person name="Jeon C.O."/>
        </authorList>
    </citation>
    <scope>NUCLEOTIDE SEQUENCE [LARGE SCALE GENOMIC DNA]</scope>
    <source>
        <strain evidence="2">Gri0909</strain>
    </source>
</reference>
<dbReference type="RefSeq" id="WP_127765723.1">
    <property type="nucleotide sequence ID" value="NZ_SADE01000002.1"/>
</dbReference>
<proteinExistence type="predicted"/>
<organism evidence="1 2">
    <name type="scientific">Hwanghaeella grinnelliae</name>
    <dbReference type="NCBI Taxonomy" id="2500179"/>
    <lineage>
        <taxon>Bacteria</taxon>
        <taxon>Pseudomonadati</taxon>
        <taxon>Pseudomonadota</taxon>
        <taxon>Alphaproteobacteria</taxon>
        <taxon>Rhodospirillales</taxon>
        <taxon>Rhodospirillaceae</taxon>
        <taxon>Hwanghaeella</taxon>
    </lineage>
</organism>
<dbReference type="Proteomes" id="UP000287447">
    <property type="component" value="Unassembled WGS sequence"/>
</dbReference>
<dbReference type="InterPro" id="IPR007485">
    <property type="entry name" value="LPS_assembly_LptE"/>
</dbReference>
<keyword evidence="2" id="KW-1185">Reference proteome</keyword>
<dbReference type="GO" id="GO:0043165">
    <property type="term" value="P:Gram-negative-bacterium-type cell outer membrane assembly"/>
    <property type="evidence" value="ECO:0007669"/>
    <property type="project" value="InterPro"/>
</dbReference>
<dbReference type="AlphaFoldDB" id="A0A437QP74"/>
<comment type="caution">
    <text evidence="1">The sequence shown here is derived from an EMBL/GenBank/DDBJ whole genome shotgun (WGS) entry which is preliminary data.</text>
</comment>
<gene>
    <name evidence="1" type="ORF">EOI86_13595</name>
</gene>
<evidence type="ECO:0000313" key="2">
    <source>
        <dbReference type="Proteomes" id="UP000287447"/>
    </source>
</evidence>
<evidence type="ECO:0008006" key="3">
    <source>
        <dbReference type="Google" id="ProtNLM"/>
    </source>
</evidence>
<accession>A0A437QP74</accession>
<sequence length="167" mass="18355">MNRRQALTGLSAITAVSLLGGCGFRPLYASSSDSSFIGENPLKGVSIALIEDREGQMLRNFLIDRFQPDGSNRYTLKTELTISEQNLGVAFDSTTTRSRVVVSARFILYYQDNSYSFVSRSAGSYSTVLSDYGTLVARQDATERSLREIADEAKVRLVGFLTKLEAG</sequence>
<name>A0A437QP74_9PROT</name>
<dbReference type="EMBL" id="SADE01000002">
    <property type="protein sequence ID" value="RVU36247.1"/>
    <property type="molecule type" value="Genomic_DNA"/>
</dbReference>
<dbReference type="PROSITE" id="PS51257">
    <property type="entry name" value="PROKAR_LIPOPROTEIN"/>
    <property type="match status" value="1"/>
</dbReference>
<dbReference type="GO" id="GO:0019867">
    <property type="term" value="C:outer membrane"/>
    <property type="evidence" value="ECO:0007669"/>
    <property type="project" value="InterPro"/>
</dbReference>